<evidence type="ECO:0000313" key="1">
    <source>
        <dbReference type="EMBL" id="VWL98316.1"/>
    </source>
</evidence>
<dbReference type="Proteomes" id="UP000330807">
    <property type="component" value="Unassembled WGS sequence"/>
</dbReference>
<gene>
    <name evidence="1" type="ORF">LMKDKBCB_01963</name>
</gene>
<protein>
    <submittedName>
        <fullName evidence="1">Uncharacterized protein</fullName>
    </submittedName>
</protein>
<sequence length="49" mass="5375">MAQAASNLTDLDEPAFLNLIANVPELRIDQIDVIGDVRPGRSNEKRLNA</sequence>
<name>A0A5K1J5W8_9ACTN</name>
<proteinExistence type="predicted"/>
<reference evidence="1 2" key="1">
    <citation type="submission" date="2019-10" db="EMBL/GenBank/DDBJ databases">
        <authorList>
            <person name="Wolf R A."/>
        </authorList>
    </citation>
    <scope>NUCLEOTIDE SEQUENCE [LARGE SCALE GENOMIC DNA]</scope>
    <source>
        <strain evidence="1">Collinsella_aerofaciens_AK_138A</strain>
    </source>
</reference>
<organism evidence="1 2">
    <name type="scientific">Collinsella aerofaciens</name>
    <dbReference type="NCBI Taxonomy" id="74426"/>
    <lineage>
        <taxon>Bacteria</taxon>
        <taxon>Bacillati</taxon>
        <taxon>Actinomycetota</taxon>
        <taxon>Coriobacteriia</taxon>
        <taxon>Coriobacteriales</taxon>
        <taxon>Coriobacteriaceae</taxon>
        <taxon>Collinsella</taxon>
    </lineage>
</organism>
<dbReference type="RefSeq" id="WP_156063689.1">
    <property type="nucleotide sequence ID" value="NZ_CABWIH010000039.1"/>
</dbReference>
<evidence type="ECO:0000313" key="2">
    <source>
        <dbReference type="Proteomes" id="UP000330807"/>
    </source>
</evidence>
<dbReference type="AlphaFoldDB" id="A0A5K1J5W8"/>
<dbReference type="EMBL" id="CABWIH010000039">
    <property type="protein sequence ID" value="VWL98316.1"/>
    <property type="molecule type" value="Genomic_DNA"/>
</dbReference>
<accession>A0A5K1J5W8</accession>